<dbReference type="InterPro" id="IPR011611">
    <property type="entry name" value="PfkB_dom"/>
</dbReference>
<feature type="domain" description="Carbohydrate kinase PfkB" evidence="10">
    <location>
        <begin position="1"/>
        <end position="263"/>
    </location>
</feature>
<evidence type="ECO:0000256" key="5">
    <source>
        <dbReference type="ARBA" id="ARBA00022840"/>
    </source>
</evidence>
<comment type="caution">
    <text evidence="9">Lacks conserved residue(s) required for the propagation of feature annotation.</text>
</comment>
<evidence type="ECO:0000259" key="10">
    <source>
        <dbReference type="Pfam" id="PF00294"/>
    </source>
</evidence>
<dbReference type="EC" id="2.7.1.229" evidence="9"/>
<feature type="active site" description="Proton acceptor" evidence="9">
    <location>
        <position position="223"/>
    </location>
</feature>
<feature type="binding site" evidence="9">
    <location>
        <position position="251"/>
    </location>
    <ligand>
        <name>K(+)</name>
        <dbReference type="ChEBI" id="CHEBI:29103"/>
    </ligand>
</feature>
<feature type="binding site" evidence="9">
    <location>
        <position position="174"/>
    </location>
    <ligand>
        <name>ATP</name>
        <dbReference type="ChEBI" id="CHEBI:30616"/>
    </ligand>
</feature>
<feature type="binding site" evidence="9">
    <location>
        <position position="256"/>
    </location>
    <ligand>
        <name>K(+)</name>
        <dbReference type="ChEBI" id="CHEBI:29103"/>
    </ligand>
</feature>
<dbReference type="InterPro" id="IPR011877">
    <property type="entry name" value="Ribokinase"/>
</dbReference>
<name>X8DS97_9MYCO</name>
<dbReference type="PANTHER" id="PTHR10584:SF166">
    <property type="entry name" value="RIBOKINASE"/>
    <property type="match status" value="1"/>
</dbReference>
<evidence type="ECO:0000256" key="3">
    <source>
        <dbReference type="ARBA" id="ARBA00022741"/>
    </source>
</evidence>
<accession>X8DS97</accession>
<dbReference type="UniPathway" id="UPA00916">
    <property type="reaction ID" value="UER00889"/>
</dbReference>
<sequence>MDLTLRVEELPAPGATVLATSAMPAPGGKGANQAVAAARAGASVQFIGAVGSDGAAPMLRSHLSDNNVGLDGLVEVDGPSGMATITVEDSGENCIVVAPGANTAFTLDEKVHKDIICSHDVLLCQLEIPVRVALIAARWAAEAGKQFVLNASPVPERSPDLAELAFRASVVVVNETEAQSWLYPSRHLVTTLGDEGSRYRSPQGQITVPSYPVRPLDTTGAGDVFAGVLAAWWPQGAETALRRANVAGALATLRAGAGNCAPTGARIELSLKGPESANGDHRVAVTPGVTLVGQIPIGGGGLGRIIAPHR</sequence>
<feature type="binding site" evidence="9">
    <location>
        <position position="223"/>
    </location>
    <ligand>
        <name>substrate</name>
    </ligand>
</feature>
<feature type="binding site" evidence="9">
    <location>
        <begin position="28"/>
        <end position="32"/>
    </location>
    <ligand>
        <name>substrate</name>
    </ligand>
</feature>
<keyword evidence="9" id="KW-0963">Cytoplasm</keyword>
<evidence type="ECO:0000256" key="8">
    <source>
        <dbReference type="ARBA" id="ARBA00023277"/>
    </source>
</evidence>
<dbReference type="SUPFAM" id="SSF53613">
    <property type="entry name" value="Ribokinase-like"/>
    <property type="match status" value="1"/>
</dbReference>
<keyword evidence="5 9" id="KW-0067">ATP-binding</keyword>
<dbReference type="PANTHER" id="PTHR10584">
    <property type="entry name" value="SUGAR KINASE"/>
    <property type="match status" value="1"/>
</dbReference>
<dbReference type="GO" id="GO:0005829">
    <property type="term" value="C:cytosol"/>
    <property type="evidence" value="ECO:0007669"/>
    <property type="project" value="TreeGrafter"/>
</dbReference>
<comment type="similarity">
    <text evidence="9">Belongs to the carbohydrate kinase PfkB family. Deoxyribokinase subfamily.</text>
</comment>
<comment type="subcellular location">
    <subcellularLocation>
        <location evidence="9">Cytoplasm</location>
    </subcellularLocation>
</comment>
<dbReference type="InterPro" id="IPR002139">
    <property type="entry name" value="Ribo/fructo_kinase"/>
</dbReference>
<keyword evidence="4 9" id="KW-0418">Kinase</keyword>
<comment type="caution">
    <text evidence="11">The sequence shown here is derived from an EMBL/GenBank/DDBJ whole genome shotgun (WGS) entry which is preliminary data.</text>
</comment>
<feature type="binding site" evidence="9">
    <location>
        <position position="217"/>
    </location>
    <ligand>
        <name>K(+)</name>
        <dbReference type="ChEBI" id="CHEBI:29103"/>
    </ligand>
</feature>
<evidence type="ECO:0000256" key="4">
    <source>
        <dbReference type="ARBA" id="ARBA00022777"/>
    </source>
</evidence>
<dbReference type="GO" id="GO:0004747">
    <property type="term" value="F:ribokinase activity"/>
    <property type="evidence" value="ECO:0007669"/>
    <property type="project" value="InterPro"/>
</dbReference>
<keyword evidence="2 9" id="KW-0479">Metal-binding</keyword>
<organism evidence="11 12">
    <name type="scientific">Mycobacteroides abscessus subsp. bolletii 1513</name>
    <dbReference type="NCBI Taxonomy" id="1299321"/>
    <lineage>
        <taxon>Bacteria</taxon>
        <taxon>Bacillati</taxon>
        <taxon>Actinomycetota</taxon>
        <taxon>Actinomycetes</taxon>
        <taxon>Mycobacteriales</taxon>
        <taxon>Mycobacteriaceae</taxon>
        <taxon>Mycobacteroides</taxon>
        <taxon>Mycobacteroides abscessus</taxon>
    </lineage>
</organism>
<gene>
    <name evidence="9" type="primary">deoK</name>
    <name evidence="11" type="ORF">I540_1618</name>
</gene>
<evidence type="ECO:0000256" key="7">
    <source>
        <dbReference type="ARBA" id="ARBA00022958"/>
    </source>
</evidence>
<dbReference type="AlphaFoldDB" id="X8DS97"/>
<dbReference type="GO" id="GO:0046872">
    <property type="term" value="F:metal ion binding"/>
    <property type="evidence" value="ECO:0007669"/>
    <property type="project" value="UniProtKB-KW"/>
</dbReference>
<evidence type="ECO:0000313" key="11">
    <source>
        <dbReference type="EMBL" id="EUA70593.1"/>
    </source>
</evidence>
<dbReference type="Pfam" id="PF00294">
    <property type="entry name" value="PfkB"/>
    <property type="match status" value="1"/>
</dbReference>
<feature type="site" description="Important for substrate specificity" evidence="9">
    <location>
        <position position="1"/>
    </location>
</feature>
<evidence type="ECO:0000256" key="1">
    <source>
        <dbReference type="ARBA" id="ARBA00022679"/>
    </source>
</evidence>
<dbReference type="EMBL" id="JAOJ01000002">
    <property type="protein sequence ID" value="EUA70593.1"/>
    <property type="molecule type" value="Genomic_DNA"/>
</dbReference>
<keyword evidence="3 9" id="KW-0547">Nucleotide-binding</keyword>
<dbReference type="Gene3D" id="3.40.1190.20">
    <property type="match status" value="1"/>
</dbReference>
<evidence type="ECO:0000313" key="12">
    <source>
        <dbReference type="Proteomes" id="UP000023351"/>
    </source>
</evidence>
<comment type="cofactor">
    <cofactor evidence="9">
        <name>Mg(2+)</name>
        <dbReference type="ChEBI" id="CHEBI:18420"/>
    </cofactor>
</comment>
<feature type="binding site" evidence="9">
    <location>
        <begin position="222"/>
        <end position="223"/>
    </location>
    <ligand>
        <name>ATP</name>
        <dbReference type="ChEBI" id="CHEBI:30616"/>
    </ligand>
</feature>
<feature type="binding site" evidence="9">
    <location>
        <position position="219"/>
    </location>
    <ligand>
        <name>K(+)</name>
        <dbReference type="ChEBI" id="CHEBI:29103"/>
    </ligand>
</feature>
<feature type="binding site" evidence="9">
    <location>
        <position position="254"/>
    </location>
    <ligand>
        <name>K(+)</name>
        <dbReference type="ChEBI" id="CHEBI:29103"/>
    </ligand>
</feature>
<comment type="subunit">
    <text evidence="9">Homodimer.</text>
</comment>
<dbReference type="GO" id="GO:0005524">
    <property type="term" value="F:ATP binding"/>
    <property type="evidence" value="ECO:0007669"/>
    <property type="project" value="UniProtKB-UniRule"/>
</dbReference>
<evidence type="ECO:0000256" key="6">
    <source>
        <dbReference type="ARBA" id="ARBA00022842"/>
    </source>
</evidence>
<dbReference type="Proteomes" id="UP000023351">
    <property type="component" value="Unassembled WGS sequence"/>
</dbReference>
<dbReference type="HAMAP" id="MF_01987">
    <property type="entry name" value="Ribokinase"/>
    <property type="match status" value="1"/>
</dbReference>
<dbReference type="CDD" id="cd01174">
    <property type="entry name" value="ribokinase"/>
    <property type="match status" value="1"/>
</dbReference>
<evidence type="ECO:0000256" key="2">
    <source>
        <dbReference type="ARBA" id="ARBA00022723"/>
    </source>
</evidence>
<proteinExistence type="inferred from homology"/>
<keyword evidence="8 9" id="KW-0119">Carbohydrate metabolism</keyword>
<dbReference type="GO" id="GO:0019303">
    <property type="term" value="P:D-ribose catabolic process"/>
    <property type="evidence" value="ECO:0007669"/>
    <property type="project" value="UniProtKB-UniPathway"/>
</dbReference>
<keyword evidence="7 9" id="KW-0630">Potassium</keyword>
<feature type="binding site" evidence="9">
    <location>
        <position position="127"/>
    </location>
    <ligand>
        <name>substrate</name>
    </ligand>
</feature>
<comment type="catalytic activity">
    <reaction evidence="9">
        <text>2-deoxy-D-ribose + ATP = 2-deoxy-D-ribose 5-phosphate + ADP + H(+)</text>
        <dbReference type="Rhea" id="RHEA:30871"/>
        <dbReference type="ChEBI" id="CHEBI:15378"/>
        <dbReference type="ChEBI" id="CHEBI:30616"/>
        <dbReference type="ChEBI" id="CHEBI:62877"/>
        <dbReference type="ChEBI" id="CHEBI:90761"/>
        <dbReference type="ChEBI" id="CHEBI:456216"/>
        <dbReference type="EC" id="2.7.1.229"/>
    </reaction>
</comment>
<reference evidence="11 12" key="1">
    <citation type="submission" date="2013-12" db="EMBL/GenBank/DDBJ databases">
        <authorList>
            <person name="Zelazny A."/>
            <person name="Olivier K."/>
            <person name="Holland S."/>
            <person name="Lenaerts A."/>
            <person name="Ordway D."/>
            <person name="DeGroote M.A."/>
            <person name="Parker T."/>
            <person name="Sizemore C."/>
            <person name="Tallon L.J."/>
            <person name="Sadzewicz L.K."/>
            <person name="Sengamalay N."/>
            <person name="Fraser C.M."/>
            <person name="Hine E."/>
            <person name="Shefchek K.A."/>
            <person name="Das S.P."/>
            <person name="Tettelin H."/>
        </authorList>
    </citation>
    <scope>NUCLEOTIDE SEQUENCE [LARGE SCALE GENOMIC DNA]</scope>
    <source>
        <strain evidence="11 12">1513</strain>
    </source>
</reference>
<evidence type="ECO:0000256" key="9">
    <source>
        <dbReference type="HAMAP-Rule" id="MF_01987"/>
    </source>
</evidence>
<dbReference type="InterPro" id="IPR029056">
    <property type="entry name" value="Ribokinase-like"/>
</dbReference>
<dbReference type="PRINTS" id="PR00990">
    <property type="entry name" value="RIBOKINASE"/>
</dbReference>
<feature type="binding site" evidence="9">
    <location>
        <begin position="191"/>
        <end position="196"/>
    </location>
    <ligand>
        <name>ATP</name>
        <dbReference type="ChEBI" id="CHEBI:30616"/>
    </ligand>
</feature>
<comment type="function">
    <text evidence="9">Catalyzes the ATP-dependent phosphorylation of 2-deoxy-D-ribose to 2-deoxy-D-ribose 5-phosphate (dRib-5P), allowing the use of deoxyribose as the sole carbon source.</text>
</comment>
<keyword evidence="6 9" id="KW-0460">Magnesium</keyword>
<feature type="binding site" evidence="9">
    <location>
        <position position="245"/>
    </location>
    <ligand>
        <name>ATP</name>
        <dbReference type="ChEBI" id="CHEBI:30616"/>
    </ligand>
</feature>
<dbReference type="PATRIC" id="fig|1299321.3.peg.1548"/>
<keyword evidence="1 9" id="KW-0808">Transferase</keyword>
<protein>
    <recommendedName>
        <fullName evidence="9">Deoxyribokinase</fullName>
        <shortName evidence="9">dRK</shortName>
        <ecNumber evidence="9">2.7.1.229</ecNumber>
    </recommendedName>
    <alternativeName>
        <fullName evidence="9">ATP:2-deoxy-D-ribose 5-phosphotransferase</fullName>
    </alternativeName>
</protein>